<protein>
    <recommendedName>
        <fullName evidence="3">Calmodulin-lysine N-methyltransferase</fullName>
    </recommendedName>
</protein>
<dbReference type="OrthoDB" id="194386at2759"/>
<comment type="caution">
    <text evidence="1">The sequence shown here is derived from an EMBL/GenBank/DDBJ whole genome shotgun (WGS) entry which is preliminary data.</text>
</comment>
<dbReference type="EMBL" id="CAKKNE010000006">
    <property type="protein sequence ID" value="CAH0379804.1"/>
    <property type="molecule type" value="Genomic_DNA"/>
</dbReference>
<dbReference type="Pfam" id="PF10294">
    <property type="entry name" value="Methyltransf_16"/>
    <property type="match status" value="3"/>
</dbReference>
<dbReference type="AlphaFoldDB" id="A0A8J2X502"/>
<dbReference type="PANTHER" id="PTHR14614">
    <property type="entry name" value="HEPATOCELLULAR CARCINOMA-ASSOCIATED ANTIGEN"/>
    <property type="match status" value="1"/>
</dbReference>
<dbReference type="Proteomes" id="UP000789595">
    <property type="component" value="Unassembled WGS sequence"/>
</dbReference>
<dbReference type="Gene3D" id="3.40.50.150">
    <property type="entry name" value="Vaccinia Virus protein VP39"/>
    <property type="match status" value="2"/>
</dbReference>
<reference evidence="1" key="1">
    <citation type="submission" date="2021-11" db="EMBL/GenBank/DDBJ databases">
        <authorList>
            <consortium name="Genoscope - CEA"/>
            <person name="William W."/>
        </authorList>
    </citation>
    <scope>NUCLEOTIDE SEQUENCE</scope>
</reference>
<dbReference type="InterPro" id="IPR029063">
    <property type="entry name" value="SAM-dependent_MTases_sf"/>
</dbReference>
<dbReference type="PANTHER" id="PTHR14614:SF132">
    <property type="entry name" value="PROTEIN-LYSINE METHYLTRANSFERASE C42C1.13"/>
    <property type="match status" value="1"/>
</dbReference>
<organism evidence="1 2">
    <name type="scientific">Pelagomonas calceolata</name>
    <dbReference type="NCBI Taxonomy" id="35677"/>
    <lineage>
        <taxon>Eukaryota</taxon>
        <taxon>Sar</taxon>
        <taxon>Stramenopiles</taxon>
        <taxon>Ochrophyta</taxon>
        <taxon>Pelagophyceae</taxon>
        <taxon>Pelagomonadales</taxon>
        <taxon>Pelagomonadaceae</taxon>
        <taxon>Pelagomonas</taxon>
    </lineage>
</organism>
<accession>A0A8J2X502</accession>
<evidence type="ECO:0000313" key="1">
    <source>
        <dbReference type="EMBL" id="CAH0379804.1"/>
    </source>
</evidence>
<sequence>MATFADDEDIDFEELWGSGGGGVDVNDKIIRVEGRQADTTTEFGDEVWPGAAALAQALAPKGVFGGAVRGKRVLELGAGGGLPGLVCAAAGAAHVVLSDLPEALPRLRRGIRQNDVSQNCVVKALDWRSGVCHPLFADHQIEGLVTEYLGACLPGVSRSWDAKRWLDAKPFDVVLCCDGVYRESLAAPLLTTLKRCCTPSKTIFYVANDERSHRQRRFAEALHACHFNVKEVALSREACDAGVLCFRGGALEGDVDVTRPSRLFTWYEPRLDIVQDAAHGADGGFVSVGCVVLADWLSTSFDLRACRVFELGSGTGFVGLICGARGAKHVTLTDDRVALSAWNAARHPHLNATVRRVRWGHADDVDAGDLGRASRLSQEIELIVSAEATQRLDLLDDLAGEVKRRLLSALSFGRGARACLACAPCTKPKFRAKKGWCAEISCARCRVLEECQRVGVVLVEESVAGFCAKDDRRFSGLVDTGFVADYNEALRVLVLRLAEDARAVAMAPPVVKEAAAPAARASRGEAATWATAAQLDALRV</sequence>
<dbReference type="InterPro" id="IPR019410">
    <property type="entry name" value="Methyltransf_16"/>
</dbReference>
<name>A0A8J2X502_9STRA</name>
<evidence type="ECO:0008006" key="3">
    <source>
        <dbReference type="Google" id="ProtNLM"/>
    </source>
</evidence>
<evidence type="ECO:0000313" key="2">
    <source>
        <dbReference type="Proteomes" id="UP000789595"/>
    </source>
</evidence>
<keyword evidence="2" id="KW-1185">Reference proteome</keyword>
<proteinExistence type="predicted"/>
<gene>
    <name evidence="1" type="ORF">PECAL_6P14420</name>
</gene>
<dbReference type="SUPFAM" id="SSF53335">
    <property type="entry name" value="S-adenosyl-L-methionine-dependent methyltransferases"/>
    <property type="match status" value="2"/>
</dbReference>